<evidence type="ECO:0000313" key="2">
    <source>
        <dbReference type="Proteomes" id="UP001211907"/>
    </source>
</evidence>
<dbReference type="AlphaFoldDB" id="A0AAD5STX5"/>
<organism evidence="1 2">
    <name type="scientific">Physocladia obscura</name>
    <dbReference type="NCBI Taxonomy" id="109957"/>
    <lineage>
        <taxon>Eukaryota</taxon>
        <taxon>Fungi</taxon>
        <taxon>Fungi incertae sedis</taxon>
        <taxon>Chytridiomycota</taxon>
        <taxon>Chytridiomycota incertae sedis</taxon>
        <taxon>Chytridiomycetes</taxon>
        <taxon>Chytridiales</taxon>
        <taxon>Chytriomycetaceae</taxon>
        <taxon>Physocladia</taxon>
    </lineage>
</organism>
<reference evidence="1" key="1">
    <citation type="submission" date="2020-05" db="EMBL/GenBank/DDBJ databases">
        <title>Phylogenomic resolution of chytrid fungi.</title>
        <authorList>
            <person name="Stajich J.E."/>
            <person name="Amses K."/>
            <person name="Simmons R."/>
            <person name="Seto K."/>
            <person name="Myers J."/>
            <person name="Bonds A."/>
            <person name="Quandt C.A."/>
            <person name="Barry K."/>
            <person name="Liu P."/>
            <person name="Grigoriev I."/>
            <person name="Longcore J.E."/>
            <person name="James T.Y."/>
        </authorList>
    </citation>
    <scope>NUCLEOTIDE SEQUENCE</scope>
    <source>
        <strain evidence="1">JEL0513</strain>
    </source>
</reference>
<feature type="non-terminal residue" evidence="1">
    <location>
        <position position="1"/>
    </location>
</feature>
<accession>A0AAD5STX5</accession>
<dbReference type="EMBL" id="JADGJH010002308">
    <property type="protein sequence ID" value="KAJ3100063.1"/>
    <property type="molecule type" value="Genomic_DNA"/>
</dbReference>
<protein>
    <submittedName>
        <fullName evidence="1">Uncharacterized protein</fullName>
    </submittedName>
</protein>
<feature type="non-terminal residue" evidence="1">
    <location>
        <position position="68"/>
    </location>
</feature>
<keyword evidence="2" id="KW-1185">Reference proteome</keyword>
<evidence type="ECO:0000313" key="1">
    <source>
        <dbReference type="EMBL" id="KAJ3100063.1"/>
    </source>
</evidence>
<dbReference type="Proteomes" id="UP001211907">
    <property type="component" value="Unassembled WGS sequence"/>
</dbReference>
<name>A0AAD5STX5_9FUNG</name>
<sequence>AETSLSRRIINTTTLNATCCTNCTWTRRRFYGTGTHLTELPLSESFICSCHRLCMSINRMMFSRYLVC</sequence>
<proteinExistence type="predicted"/>
<gene>
    <name evidence="1" type="ORF">HK100_004780</name>
</gene>
<comment type="caution">
    <text evidence="1">The sequence shown here is derived from an EMBL/GenBank/DDBJ whole genome shotgun (WGS) entry which is preliminary data.</text>
</comment>